<dbReference type="EMBL" id="JAKELL010000094">
    <property type="protein sequence ID" value="KAH8982973.1"/>
    <property type="molecule type" value="Genomic_DNA"/>
</dbReference>
<comment type="caution">
    <text evidence="8">The sequence shown here is derived from an EMBL/GenBank/DDBJ whole genome shotgun (WGS) entry which is preliminary data.</text>
</comment>
<evidence type="ECO:0000256" key="4">
    <source>
        <dbReference type="PIRSR" id="PIRSR601461-2"/>
    </source>
</evidence>
<name>A0AAD4L8X5_9AGAM</name>
<dbReference type="PANTHER" id="PTHR47966:SF51">
    <property type="entry name" value="BETA-SITE APP-CLEAVING ENZYME, ISOFORM A-RELATED"/>
    <property type="match status" value="1"/>
</dbReference>
<dbReference type="PRINTS" id="PR00792">
    <property type="entry name" value="PEPSIN"/>
</dbReference>
<evidence type="ECO:0000313" key="8">
    <source>
        <dbReference type="EMBL" id="KAH8982973.1"/>
    </source>
</evidence>
<evidence type="ECO:0000256" key="1">
    <source>
        <dbReference type="ARBA" id="ARBA00007447"/>
    </source>
</evidence>
<feature type="disulfide bond" evidence="4">
    <location>
        <begin position="125"/>
        <end position="129"/>
    </location>
</feature>
<accession>A0AAD4L8X5</accession>
<sequence>MYLSATLIIATLSFFAEAQLTSRSGVAIPITKRMKVRDANGVADIAKLQRGIRHSLAPMRRTPAPHPSAPKVKRADLEKRIGSEPLTNKDFNYWYGSISVGTPAKKFTVDFDTGSALMYLPGSDCDSSCEGHVLYNPAKSSRATDLGEPFETRYGDGITDYVDGLLYTDDVTIAGQKPDTRRCHSFGGVFSSDSFLPDGLVGLAFPSISPYKAIPVFLTLAAQGSLPSNTFGFYFANKGSELFLGGTNNKLHDGDFTYVPVTMRDSIIDTGTTLILGDKKTVKAIYKHIYGSKPAPAEIKDRLTRFVPVPCSFNGTIAVQFGRSKFVITEETFNLGAGSEGSTECVGGIGGTFWIIGDVFLQNVYTEFDVGNKRIGFANLK</sequence>
<feature type="active site" evidence="3">
    <location>
        <position position="112"/>
    </location>
</feature>
<dbReference type="SUPFAM" id="SSF50630">
    <property type="entry name" value="Acid proteases"/>
    <property type="match status" value="1"/>
</dbReference>
<keyword evidence="2 5" id="KW-0064">Aspartyl protease</keyword>
<comment type="similarity">
    <text evidence="1 5">Belongs to the peptidase A1 family.</text>
</comment>
<protein>
    <submittedName>
        <fullName evidence="8">Acid protease</fullName>
    </submittedName>
</protein>
<feature type="domain" description="Peptidase A1" evidence="7">
    <location>
        <begin position="94"/>
        <end position="378"/>
    </location>
</feature>
<dbReference type="InterPro" id="IPR034164">
    <property type="entry name" value="Pepsin-like_dom"/>
</dbReference>
<dbReference type="InterPro" id="IPR001461">
    <property type="entry name" value="Aspartic_peptidase_A1"/>
</dbReference>
<dbReference type="CDD" id="cd05471">
    <property type="entry name" value="pepsin_like"/>
    <property type="match status" value="1"/>
</dbReference>
<evidence type="ECO:0000256" key="2">
    <source>
        <dbReference type="ARBA" id="ARBA00022750"/>
    </source>
</evidence>
<dbReference type="Proteomes" id="UP001201163">
    <property type="component" value="Unassembled WGS sequence"/>
</dbReference>
<proteinExistence type="inferred from homology"/>
<dbReference type="PROSITE" id="PS00141">
    <property type="entry name" value="ASP_PROTEASE"/>
    <property type="match status" value="1"/>
</dbReference>
<feature type="signal peptide" evidence="6">
    <location>
        <begin position="1"/>
        <end position="18"/>
    </location>
</feature>
<keyword evidence="5 8" id="KW-0645">Protease</keyword>
<feature type="active site" evidence="3">
    <location>
        <position position="269"/>
    </location>
</feature>
<keyword evidence="5" id="KW-0378">Hydrolase</keyword>
<dbReference type="InterPro" id="IPR021109">
    <property type="entry name" value="Peptidase_aspartic_dom_sf"/>
</dbReference>
<evidence type="ECO:0000259" key="7">
    <source>
        <dbReference type="PROSITE" id="PS51767"/>
    </source>
</evidence>
<dbReference type="Pfam" id="PF00026">
    <property type="entry name" value="Asp"/>
    <property type="match status" value="2"/>
</dbReference>
<reference evidence="8" key="1">
    <citation type="submission" date="2022-01" db="EMBL/GenBank/DDBJ databases">
        <title>Comparative genomics reveals a dynamic genome evolution in the ectomycorrhizal milk-cap (Lactarius) mushrooms.</title>
        <authorList>
            <consortium name="DOE Joint Genome Institute"/>
            <person name="Lebreton A."/>
            <person name="Tang N."/>
            <person name="Kuo A."/>
            <person name="LaButti K."/>
            <person name="Drula E."/>
            <person name="Barry K."/>
            <person name="Clum A."/>
            <person name="Lipzen A."/>
            <person name="Mousain D."/>
            <person name="Ng V."/>
            <person name="Wang R."/>
            <person name="Wang X."/>
            <person name="Dai Y."/>
            <person name="Henrissat B."/>
            <person name="Grigoriev I.V."/>
            <person name="Guerin-Laguette A."/>
            <person name="Yu F."/>
            <person name="Martin F.M."/>
        </authorList>
    </citation>
    <scope>NUCLEOTIDE SEQUENCE</scope>
    <source>
        <strain evidence="8">QP</strain>
    </source>
</reference>
<evidence type="ECO:0000256" key="6">
    <source>
        <dbReference type="SAM" id="SignalP"/>
    </source>
</evidence>
<dbReference type="PANTHER" id="PTHR47966">
    <property type="entry name" value="BETA-SITE APP-CLEAVING ENZYME, ISOFORM A-RELATED"/>
    <property type="match status" value="1"/>
</dbReference>
<dbReference type="PROSITE" id="PS51767">
    <property type="entry name" value="PEPTIDASE_A1"/>
    <property type="match status" value="1"/>
</dbReference>
<dbReference type="GO" id="GO:0004190">
    <property type="term" value="F:aspartic-type endopeptidase activity"/>
    <property type="evidence" value="ECO:0007669"/>
    <property type="project" value="UniProtKB-KW"/>
</dbReference>
<evidence type="ECO:0000313" key="9">
    <source>
        <dbReference type="Proteomes" id="UP001201163"/>
    </source>
</evidence>
<keyword evidence="4" id="KW-1015">Disulfide bond</keyword>
<dbReference type="InterPro" id="IPR001969">
    <property type="entry name" value="Aspartic_peptidase_AS"/>
</dbReference>
<dbReference type="InterPro" id="IPR033121">
    <property type="entry name" value="PEPTIDASE_A1"/>
</dbReference>
<dbReference type="GO" id="GO:0006508">
    <property type="term" value="P:proteolysis"/>
    <property type="evidence" value="ECO:0007669"/>
    <property type="project" value="UniProtKB-KW"/>
</dbReference>
<organism evidence="8 9">
    <name type="scientific">Lactarius akahatsu</name>
    <dbReference type="NCBI Taxonomy" id="416441"/>
    <lineage>
        <taxon>Eukaryota</taxon>
        <taxon>Fungi</taxon>
        <taxon>Dikarya</taxon>
        <taxon>Basidiomycota</taxon>
        <taxon>Agaricomycotina</taxon>
        <taxon>Agaricomycetes</taxon>
        <taxon>Russulales</taxon>
        <taxon>Russulaceae</taxon>
        <taxon>Lactarius</taxon>
    </lineage>
</organism>
<dbReference type="Gene3D" id="2.40.70.10">
    <property type="entry name" value="Acid Proteases"/>
    <property type="match status" value="2"/>
</dbReference>
<gene>
    <name evidence="8" type="ORF">EDB92DRAFT_2040090</name>
</gene>
<evidence type="ECO:0000256" key="3">
    <source>
        <dbReference type="PIRSR" id="PIRSR601461-1"/>
    </source>
</evidence>
<evidence type="ECO:0000256" key="5">
    <source>
        <dbReference type="RuleBase" id="RU000454"/>
    </source>
</evidence>
<keyword evidence="6" id="KW-0732">Signal</keyword>
<feature type="chain" id="PRO_5042083864" evidence="6">
    <location>
        <begin position="19"/>
        <end position="381"/>
    </location>
</feature>
<dbReference type="AlphaFoldDB" id="A0AAD4L8X5"/>
<keyword evidence="9" id="KW-1185">Reference proteome</keyword>